<sequence length="109" mass="12751">MDHFFTPNVEMVVQNRKSGKMNQTTINDAYKKEARERVCMLITRWMYEVAIPFNAVTYPSFQPMIEAIGQHSVSMKGPTLHEVRVTNLKKELTLTKDLMKDRMVEWGKN</sequence>
<evidence type="ECO:0000313" key="1">
    <source>
        <dbReference type="EMBL" id="KAJ9686980.1"/>
    </source>
</evidence>
<dbReference type="AlphaFoldDB" id="A0AA39DKK6"/>
<accession>A0AA39DKK6</accession>
<dbReference type="EMBL" id="JARBHA010000012">
    <property type="protein sequence ID" value="KAJ9686980.1"/>
    <property type="molecule type" value="Genomic_DNA"/>
</dbReference>
<protein>
    <submittedName>
        <fullName evidence="1">Uncharacterized protein</fullName>
    </submittedName>
</protein>
<keyword evidence="2" id="KW-1185">Reference proteome</keyword>
<dbReference type="Proteomes" id="UP001168098">
    <property type="component" value="Unassembled WGS sequence"/>
</dbReference>
<evidence type="ECO:0000313" key="2">
    <source>
        <dbReference type="Proteomes" id="UP001168098"/>
    </source>
</evidence>
<gene>
    <name evidence="1" type="ORF">PVL29_015720</name>
</gene>
<organism evidence="1 2">
    <name type="scientific">Vitis rotundifolia</name>
    <name type="common">Muscadine grape</name>
    <dbReference type="NCBI Taxonomy" id="103349"/>
    <lineage>
        <taxon>Eukaryota</taxon>
        <taxon>Viridiplantae</taxon>
        <taxon>Streptophyta</taxon>
        <taxon>Embryophyta</taxon>
        <taxon>Tracheophyta</taxon>
        <taxon>Spermatophyta</taxon>
        <taxon>Magnoliopsida</taxon>
        <taxon>eudicotyledons</taxon>
        <taxon>Gunneridae</taxon>
        <taxon>Pentapetalae</taxon>
        <taxon>rosids</taxon>
        <taxon>Vitales</taxon>
        <taxon>Vitaceae</taxon>
        <taxon>Viteae</taxon>
        <taxon>Vitis</taxon>
    </lineage>
</organism>
<comment type="caution">
    <text evidence="1">The sequence shown here is derived from an EMBL/GenBank/DDBJ whole genome shotgun (WGS) entry which is preliminary data.</text>
</comment>
<reference evidence="1 2" key="1">
    <citation type="journal article" date="2023" name="BMC Biotechnol.">
        <title>Vitis rotundifolia cv Carlos genome sequencing.</title>
        <authorList>
            <person name="Huff M."/>
            <person name="Hulse-Kemp A."/>
            <person name="Scheffler B."/>
            <person name="Youngblood R."/>
            <person name="Simpson S."/>
            <person name="Babiker E."/>
            <person name="Staton M."/>
        </authorList>
    </citation>
    <scope>NUCLEOTIDE SEQUENCE [LARGE SCALE GENOMIC DNA]</scope>
    <source>
        <tissue evidence="1">Leaf</tissue>
    </source>
</reference>
<proteinExistence type="predicted"/>
<name>A0AA39DKK6_VITRO</name>